<dbReference type="Proteomes" id="UP000270626">
    <property type="component" value="Unassembled WGS sequence"/>
</dbReference>
<sequence length="398" mass="43090">MAGPVAAGPGEDDARFSINGFGSLGLTRSSSGDAAFVRELTQPNGSRGEWSGNVDTLFGVQANWQLNDRFALTAQAISRYHRHGTYAPELAWAFARFDPTPFTSLRLGRLGTDFYLYADSRMVGYTYLTVRPSADFFGVLPFTHLDGGDLQVSVPLGDSVLTGRLHAGRLNEKLPLADRIWDIGGSRMFGGSLSLQRGPWTVRLSSSEIRFKGDLPIGELSDGLNQAAAGGFPQAAAAARAIALDGTRSRFNSLGVVYESGPWQGQLMLSRVRHTTRAFQNWHSGYLLGGYRIGSVTPFAGYSWIRSSSRQLASGIPDGVSPALDALNAGLATVLRDGHADQGTLSLGARWDFAENMDLKLQLDLIRGRSSSVFPYRDEKADWNGRTGVVSVVLDFVF</sequence>
<dbReference type="InterPro" id="IPR023614">
    <property type="entry name" value="Porin_dom_sf"/>
</dbReference>
<gene>
    <name evidence="1" type="ORF">DFR40_1003</name>
</gene>
<name>A0A495WH38_9RHOO</name>
<comment type="caution">
    <text evidence="1">The sequence shown here is derived from an EMBL/GenBank/DDBJ whole genome shotgun (WGS) entry which is preliminary data.</text>
</comment>
<evidence type="ECO:0000313" key="2">
    <source>
        <dbReference type="Proteomes" id="UP000270626"/>
    </source>
</evidence>
<proteinExistence type="predicted"/>
<evidence type="ECO:0008006" key="3">
    <source>
        <dbReference type="Google" id="ProtNLM"/>
    </source>
</evidence>
<protein>
    <recommendedName>
        <fullName evidence="3">Porin</fullName>
    </recommendedName>
</protein>
<organism evidence="1 2">
    <name type="scientific">Azonexus fungiphilus</name>
    <dbReference type="NCBI Taxonomy" id="146940"/>
    <lineage>
        <taxon>Bacteria</taxon>
        <taxon>Pseudomonadati</taxon>
        <taxon>Pseudomonadota</taxon>
        <taxon>Betaproteobacteria</taxon>
        <taxon>Rhodocyclales</taxon>
        <taxon>Azonexaceae</taxon>
        <taxon>Azonexus</taxon>
    </lineage>
</organism>
<dbReference type="SUPFAM" id="SSF56935">
    <property type="entry name" value="Porins"/>
    <property type="match status" value="1"/>
</dbReference>
<reference evidence="1 2" key="1">
    <citation type="submission" date="2018-10" db="EMBL/GenBank/DDBJ databases">
        <title>Genomic Encyclopedia of Type Strains, Phase IV (KMG-IV): sequencing the most valuable type-strain genomes for metagenomic binning, comparative biology and taxonomic classification.</title>
        <authorList>
            <person name="Goeker M."/>
        </authorList>
    </citation>
    <scope>NUCLEOTIDE SEQUENCE [LARGE SCALE GENOMIC DNA]</scope>
    <source>
        <strain evidence="1 2">DSM 23841</strain>
    </source>
</reference>
<dbReference type="Gene3D" id="2.40.160.10">
    <property type="entry name" value="Porin"/>
    <property type="match status" value="1"/>
</dbReference>
<keyword evidence="2" id="KW-1185">Reference proteome</keyword>
<dbReference type="AlphaFoldDB" id="A0A495WH38"/>
<accession>A0A495WH38</accession>
<dbReference type="EMBL" id="RBXP01000011">
    <property type="protein sequence ID" value="RKT60856.1"/>
    <property type="molecule type" value="Genomic_DNA"/>
</dbReference>
<evidence type="ECO:0000313" key="1">
    <source>
        <dbReference type="EMBL" id="RKT60856.1"/>
    </source>
</evidence>